<keyword evidence="5 8" id="KW-0472">Membrane</keyword>
<dbReference type="RefSeq" id="XP_030380283.1">
    <property type="nucleotide sequence ID" value="XM_030524423.1"/>
</dbReference>
<evidence type="ECO:0000256" key="8">
    <source>
        <dbReference type="SAM" id="Phobius"/>
    </source>
</evidence>
<sequence>MALKEINLKLWTASVVFILTIVQVSLQLNLAQPVEFAHFLSRIGRVHKLQSINIVYGRGAISNFYLDALFDDLVRNASNSFYSRPIVTGTEQLQTCFREITHEHTLFVIFATDPRDPVLNVMAHRARGRRYCKTIFLLNSVRNKTELKQFFNYLWLEQFRTALVVVAFKRLYHMDPYPVVQIMKLSDSHSLRGLFPVTSRSDFRGYQLQVPVQVDVPSTFWSQDPRSGAWLLDGCGGMLFRELMRHLNVSLHLYPFIVNGSNNLNMHALVNLIVEQGAEISPHLFTTLEVCPLIEYSYPYKAVPRCFMLPLHNEVPRSLYVFLPFKPVVWACILLIILCVHCAARCFWRSGKEKRQFWALLGLSGSQKLVSKSPNFLAFLSRYLACATLVFGAFVTAQLYITKLTSFLAVTLTHNPIGTLEELFSMPYPILTVRSEVNAIIDSLGHAQLFNRQFEYVDHDQFYERRVEMITNYIYPISTPRWSFVAQQQRYLTHKRFWLSNLCYGTFPQQYQLRYDSHFKEPLHRFVLHIHEAGIYDYWTTSLYLRAKQMGYVHDFANVEQFEQQNGVRPLSLNLFGPALYFYLFGMAASLCSFLVEHGLVCRLRISPCAP</sequence>
<dbReference type="PANTHER" id="PTHR42643:SF41">
    <property type="entry name" value="IONOTROPIC RECEPTOR 20A-RELATED"/>
    <property type="match status" value="1"/>
</dbReference>
<evidence type="ECO:0000313" key="10">
    <source>
        <dbReference type="RefSeq" id="XP_030380283.1"/>
    </source>
</evidence>
<dbReference type="PANTHER" id="PTHR42643">
    <property type="entry name" value="IONOTROPIC RECEPTOR 20A-RELATED"/>
    <property type="match status" value="1"/>
</dbReference>
<dbReference type="GO" id="GO:0005886">
    <property type="term" value="C:plasma membrane"/>
    <property type="evidence" value="ECO:0007669"/>
    <property type="project" value="UniProtKB-SubCell"/>
</dbReference>
<dbReference type="GeneID" id="115628350"/>
<dbReference type="OrthoDB" id="8044407at2759"/>
<accession>A0A6J2TYS0</accession>
<evidence type="ECO:0000256" key="7">
    <source>
        <dbReference type="ARBA" id="ARBA00023180"/>
    </source>
</evidence>
<gene>
    <name evidence="10" type="primary">LOC115628350</name>
</gene>
<keyword evidence="3 8" id="KW-0812">Transmembrane</keyword>
<keyword evidence="7" id="KW-0325">Glycoprotein</keyword>
<evidence type="ECO:0000256" key="1">
    <source>
        <dbReference type="ARBA" id="ARBA00004651"/>
    </source>
</evidence>
<feature type="transmembrane region" description="Helical" evidence="8">
    <location>
        <begin position="376"/>
        <end position="401"/>
    </location>
</feature>
<keyword evidence="6" id="KW-0675">Receptor</keyword>
<feature type="transmembrane region" description="Helical" evidence="8">
    <location>
        <begin position="328"/>
        <end position="348"/>
    </location>
</feature>
<proteinExistence type="predicted"/>
<dbReference type="CTD" id="3885628"/>
<evidence type="ECO:0000256" key="6">
    <source>
        <dbReference type="ARBA" id="ARBA00023170"/>
    </source>
</evidence>
<evidence type="ECO:0000313" key="9">
    <source>
        <dbReference type="Proteomes" id="UP000504634"/>
    </source>
</evidence>
<keyword evidence="2" id="KW-1003">Cell membrane</keyword>
<evidence type="ECO:0000256" key="2">
    <source>
        <dbReference type="ARBA" id="ARBA00022475"/>
    </source>
</evidence>
<evidence type="ECO:0000256" key="3">
    <source>
        <dbReference type="ARBA" id="ARBA00022692"/>
    </source>
</evidence>
<reference evidence="10" key="1">
    <citation type="submission" date="2025-08" db="UniProtKB">
        <authorList>
            <consortium name="RefSeq"/>
        </authorList>
    </citation>
    <scope>IDENTIFICATION</scope>
    <source>
        <strain evidence="10">11010-0011.00</strain>
        <tissue evidence="10">Whole body</tissue>
    </source>
</reference>
<keyword evidence="4 8" id="KW-1133">Transmembrane helix</keyword>
<dbReference type="AlphaFoldDB" id="A0A6J2TYS0"/>
<keyword evidence="9" id="KW-1185">Reference proteome</keyword>
<name>A0A6J2TYS0_DROLE</name>
<evidence type="ECO:0000256" key="4">
    <source>
        <dbReference type="ARBA" id="ARBA00022989"/>
    </source>
</evidence>
<comment type="subcellular location">
    <subcellularLocation>
        <location evidence="1">Cell membrane</location>
        <topology evidence="1">Multi-pass membrane protein</topology>
    </subcellularLocation>
</comment>
<organism evidence="9 10">
    <name type="scientific">Drosophila lebanonensis</name>
    <name type="common">Fruit fly</name>
    <name type="synonym">Scaptodrosophila lebanonensis</name>
    <dbReference type="NCBI Taxonomy" id="7225"/>
    <lineage>
        <taxon>Eukaryota</taxon>
        <taxon>Metazoa</taxon>
        <taxon>Ecdysozoa</taxon>
        <taxon>Arthropoda</taxon>
        <taxon>Hexapoda</taxon>
        <taxon>Insecta</taxon>
        <taxon>Pterygota</taxon>
        <taxon>Neoptera</taxon>
        <taxon>Endopterygota</taxon>
        <taxon>Diptera</taxon>
        <taxon>Brachycera</taxon>
        <taxon>Muscomorpha</taxon>
        <taxon>Ephydroidea</taxon>
        <taxon>Drosophilidae</taxon>
        <taxon>Scaptodrosophila</taxon>
    </lineage>
</organism>
<dbReference type="Proteomes" id="UP000504634">
    <property type="component" value="Unplaced"/>
</dbReference>
<dbReference type="InterPro" id="IPR052192">
    <property type="entry name" value="Insect_Ionotropic_Sensory_Rcpt"/>
</dbReference>
<feature type="transmembrane region" description="Helical" evidence="8">
    <location>
        <begin position="575"/>
        <end position="596"/>
    </location>
</feature>
<evidence type="ECO:0000256" key="5">
    <source>
        <dbReference type="ARBA" id="ARBA00023136"/>
    </source>
</evidence>
<protein>
    <submittedName>
        <fullName evidence="10">Uncharacterized protein LOC115628350</fullName>
    </submittedName>
</protein>